<feature type="transmembrane region" description="Helical" evidence="6">
    <location>
        <begin position="71"/>
        <end position="92"/>
    </location>
</feature>
<dbReference type="GO" id="GO:0016020">
    <property type="term" value="C:membrane"/>
    <property type="evidence" value="ECO:0007669"/>
    <property type="project" value="UniProtKB-SubCell"/>
</dbReference>
<evidence type="ECO:0000256" key="3">
    <source>
        <dbReference type="ARBA" id="ARBA00022692"/>
    </source>
</evidence>
<evidence type="ECO:0000313" key="9">
    <source>
        <dbReference type="Proteomes" id="UP000199531"/>
    </source>
</evidence>
<keyword evidence="9" id="KW-1185">Reference proteome</keyword>
<dbReference type="InterPro" id="IPR037185">
    <property type="entry name" value="EmrE-like"/>
</dbReference>
<comment type="similarity">
    <text evidence="2">Belongs to the EamA transporter family.</text>
</comment>
<evidence type="ECO:0000256" key="6">
    <source>
        <dbReference type="SAM" id="Phobius"/>
    </source>
</evidence>
<keyword evidence="4 6" id="KW-1133">Transmembrane helix</keyword>
<keyword evidence="5 6" id="KW-0472">Membrane</keyword>
<dbReference type="Pfam" id="PF00892">
    <property type="entry name" value="EamA"/>
    <property type="match status" value="2"/>
</dbReference>
<dbReference type="SUPFAM" id="SSF103481">
    <property type="entry name" value="Multidrug resistance efflux transporter EmrE"/>
    <property type="match status" value="2"/>
</dbReference>
<reference evidence="8 9" key="1">
    <citation type="submission" date="2016-10" db="EMBL/GenBank/DDBJ databases">
        <authorList>
            <person name="de Groot N.N."/>
        </authorList>
    </citation>
    <scope>NUCLEOTIDE SEQUENCE [LARGE SCALE GENOMIC DNA]</scope>
    <source>
        <strain evidence="8 9">DSM 15123</strain>
    </source>
</reference>
<comment type="subcellular location">
    <subcellularLocation>
        <location evidence="1">Membrane</location>
        <topology evidence="1">Multi-pass membrane protein</topology>
    </subcellularLocation>
</comment>
<feature type="transmembrane region" description="Helical" evidence="6">
    <location>
        <begin position="276"/>
        <end position="297"/>
    </location>
</feature>
<dbReference type="AlphaFoldDB" id="A0A1H8JIZ6"/>
<dbReference type="PANTHER" id="PTHR32322:SF2">
    <property type="entry name" value="EAMA DOMAIN-CONTAINING PROTEIN"/>
    <property type="match status" value="1"/>
</dbReference>
<evidence type="ECO:0000256" key="5">
    <source>
        <dbReference type="ARBA" id="ARBA00023136"/>
    </source>
</evidence>
<dbReference type="PANTHER" id="PTHR32322">
    <property type="entry name" value="INNER MEMBRANE TRANSPORTER"/>
    <property type="match status" value="1"/>
</dbReference>
<evidence type="ECO:0000259" key="7">
    <source>
        <dbReference type="Pfam" id="PF00892"/>
    </source>
</evidence>
<feature type="transmembrane region" description="Helical" evidence="6">
    <location>
        <begin position="217"/>
        <end position="238"/>
    </location>
</feature>
<keyword evidence="3 6" id="KW-0812">Transmembrane</keyword>
<feature type="transmembrane region" description="Helical" evidence="6">
    <location>
        <begin position="39"/>
        <end position="59"/>
    </location>
</feature>
<dbReference type="Proteomes" id="UP000199531">
    <property type="component" value="Unassembled WGS sequence"/>
</dbReference>
<protein>
    <submittedName>
        <fullName evidence="8">Permease of the drug/metabolite transporter (DMT) superfamily</fullName>
    </submittedName>
</protein>
<feature type="transmembrane region" description="Helical" evidence="6">
    <location>
        <begin position="160"/>
        <end position="178"/>
    </location>
</feature>
<sequence>MDTRKPIDAQAAGLMFVLCLTWALQQVLLKAAAVDISPMMQVALRSGISAVLVWLMMRWRGEPLDLAGRDWKPGLVVGLLFALEFLFVAEGIRHTTASHAAVFLYTAPIFVALSLHWRLPSERLNRVQWTGILLAFAGVALAFLWRGSHGSGGATLLGDFLVLVGAAGWAGTTVAVRLSSLANAPATRTLQYQLIGAFVVLLPAAWLMGLGEIRHTTLAWGSVLFQGILVSFASYLVWFWLLRKYLASRLGVFSFMTPLFGVALGVWLLGEPLEPGFVVGAVLVLLGILLVNGQAWLPRSRKAA</sequence>
<feature type="transmembrane region" description="Helical" evidence="6">
    <location>
        <begin position="250"/>
        <end position="270"/>
    </location>
</feature>
<feature type="transmembrane region" description="Helical" evidence="6">
    <location>
        <begin position="129"/>
        <end position="148"/>
    </location>
</feature>
<dbReference type="RefSeq" id="WP_091817522.1">
    <property type="nucleotide sequence ID" value="NZ_FOCW01000007.1"/>
</dbReference>
<dbReference type="STRING" id="1121117.SAMN02745977_02062"/>
<evidence type="ECO:0000256" key="1">
    <source>
        <dbReference type="ARBA" id="ARBA00004141"/>
    </source>
</evidence>
<feature type="domain" description="EamA" evidence="7">
    <location>
        <begin position="157"/>
        <end position="292"/>
    </location>
</feature>
<feature type="transmembrane region" description="Helical" evidence="6">
    <location>
        <begin position="190"/>
        <end position="211"/>
    </location>
</feature>
<accession>A0A1H8JIZ6</accession>
<feature type="transmembrane region" description="Helical" evidence="6">
    <location>
        <begin position="98"/>
        <end position="117"/>
    </location>
</feature>
<evidence type="ECO:0000313" key="8">
    <source>
        <dbReference type="EMBL" id="SEN80445.1"/>
    </source>
</evidence>
<organism evidence="8 9">
    <name type="scientific">Brachymonas denitrificans DSM 15123</name>
    <dbReference type="NCBI Taxonomy" id="1121117"/>
    <lineage>
        <taxon>Bacteria</taxon>
        <taxon>Pseudomonadati</taxon>
        <taxon>Pseudomonadota</taxon>
        <taxon>Betaproteobacteria</taxon>
        <taxon>Burkholderiales</taxon>
        <taxon>Comamonadaceae</taxon>
        <taxon>Brachymonas</taxon>
    </lineage>
</organism>
<feature type="transmembrane region" description="Helical" evidence="6">
    <location>
        <begin position="12"/>
        <end position="33"/>
    </location>
</feature>
<dbReference type="Gene3D" id="1.10.3730.20">
    <property type="match status" value="1"/>
</dbReference>
<gene>
    <name evidence="8" type="ORF">SAMN02745977_02062</name>
</gene>
<dbReference type="InterPro" id="IPR050638">
    <property type="entry name" value="AA-Vitamin_Transporters"/>
</dbReference>
<dbReference type="InterPro" id="IPR000620">
    <property type="entry name" value="EamA_dom"/>
</dbReference>
<evidence type="ECO:0000256" key="2">
    <source>
        <dbReference type="ARBA" id="ARBA00007362"/>
    </source>
</evidence>
<proteinExistence type="inferred from homology"/>
<dbReference type="OrthoDB" id="184388at2"/>
<evidence type="ECO:0000256" key="4">
    <source>
        <dbReference type="ARBA" id="ARBA00022989"/>
    </source>
</evidence>
<feature type="domain" description="EamA" evidence="7">
    <location>
        <begin position="14"/>
        <end position="143"/>
    </location>
</feature>
<name>A0A1H8JIZ6_9BURK</name>
<dbReference type="EMBL" id="FOCW01000007">
    <property type="protein sequence ID" value="SEN80445.1"/>
    <property type="molecule type" value="Genomic_DNA"/>
</dbReference>